<dbReference type="EMBL" id="MU842902">
    <property type="protein sequence ID" value="KAK2027058.1"/>
    <property type="molecule type" value="Genomic_DNA"/>
</dbReference>
<evidence type="ECO:0000256" key="1">
    <source>
        <dbReference type="SAM" id="Phobius"/>
    </source>
</evidence>
<dbReference type="Proteomes" id="UP001232148">
    <property type="component" value="Unassembled WGS sequence"/>
</dbReference>
<keyword evidence="1" id="KW-1133">Transmembrane helix</keyword>
<dbReference type="AlphaFoldDB" id="A0AAD9M348"/>
<reference evidence="2" key="1">
    <citation type="submission" date="2021-06" db="EMBL/GenBank/DDBJ databases">
        <title>Comparative genomics, transcriptomics and evolutionary studies reveal genomic signatures of adaptation to plant cell wall in hemibiotrophic fungi.</title>
        <authorList>
            <consortium name="DOE Joint Genome Institute"/>
            <person name="Baroncelli R."/>
            <person name="Diaz J.F."/>
            <person name="Benocci T."/>
            <person name="Peng M."/>
            <person name="Battaglia E."/>
            <person name="Haridas S."/>
            <person name="Andreopoulos W."/>
            <person name="Labutti K."/>
            <person name="Pangilinan J."/>
            <person name="Floch G.L."/>
            <person name="Makela M.R."/>
            <person name="Henrissat B."/>
            <person name="Grigoriev I.V."/>
            <person name="Crouch J.A."/>
            <person name="De Vries R.P."/>
            <person name="Sukno S.A."/>
            <person name="Thon M.R."/>
        </authorList>
    </citation>
    <scope>NUCLEOTIDE SEQUENCE</scope>
    <source>
        <strain evidence="2">MAFF235873</strain>
    </source>
</reference>
<comment type="caution">
    <text evidence="2">The sequence shown here is derived from an EMBL/GenBank/DDBJ whole genome shotgun (WGS) entry which is preliminary data.</text>
</comment>
<organism evidence="2 3">
    <name type="scientific">Colletotrichum zoysiae</name>
    <dbReference type="NCBI Taxonomy" id="1216348"/>
    <lineage>
        <taxon>Eukaryota</taxon>
        <taxon>Fungi</taxon>
        <taxon>Dikarya</taxon>
        <taxon>Ascomycota</taxon>
        <taxon>Pezizomycotina</taxon>
        <taxon>Sordariomycetes</taxon>
        <taxon>Hypocreomycetidae</taxon>
        <taxon>Glomerellales</taxon>
        <taxon>Glomerellaceae</taxon>
        <taxon>Colletotrichum</taxon>
        <taxon>Colletotrichum graminicola species complex</taxon>
    </lineage>
</organism>
<protein>
    <submittedName>
        <fullName evidence="2">Uncharacterized protein</fullName>
    </submittedName>
</protein>
<keyword evidence="3" id="KW-1185">Reference proteome</keyword>
<gene>
    <name evidence="2" type="ORF">LX32DRAFT_455786</name>
</gene>
<feature type="transmembrane region" description="Helical" evidence="1">
    <location>
        <begin position="40"/>
        <end position="62"/>
    </location>
</feature>
<name>A0AAD9M348_9PEZI</name>
<proteinExistence type="predicted"/>
<evidence type="ECO:0000313" key="3">
    <source>
        <dbReference type="Proteomes" id="UP001232148"/>
    </source>
</evidence>
<accession>A0AAD9M348</accession>
<evidence type="ECO:0000313" key="2">
    <source>
        <dbReference type="EMBL" id="KAK2027058.1"/>
    </source>
</evidence>
<keyword evidence="1" id="KW-0812">Transmembrane</keyword>
<sequence>MAQYLFVGMYPSARSRESLHVGTRDWGFRSRRGGPVKNTASPVVCWLAWQAAALLAGLLLGTKAKKMAGKRMYSRGSNKGPPMTATSCTIEAPNHIVRYARCYYTRTPSIATTTISRVFLIPRCTSLHPPTSAPPSPHSPPCKLLQRGAPCPSPQAGAPASVCGWVFTPSYLVQIVRSSWQR</sequence>
<keyword evidence="1" id="KW-0472">Membrane</keyword>